<dbReference type="GO" id="GO:0051082">
    <property type="term" value="F:unfolded protein binding"/>
    <property type="evidence" value="ECO:0007669"/>
    <property type="project" value="InterPro"/>
</dbReference>
<dbReference type="Pfam" id="PF01556">
    <property type="entry name" value="DnaJ_C"/>
    <property type="match status" value="1"/>
</dbReference>
<sequence length="315" mass="34894">TSKTDFYDLLGVERSASIDEIKKAYRTLALKYHPDRNPDDAESEKKFKEISEAYDVLSDDTKRKQYDTYGHDGLRGYAQRDFQNASFDDIFSAFGDIFGEESPFGDVFGMGGRSRRAQHSRGTSLRVEVQVTLEEADQGIQKSIELWRMEKCETCSGNGCRPGTSPTGCSSCNSQGQVMRNAGFFSVRQTCPTCQGRGQMVTDPCSGCRGQGKVRRKRDIDVQVPAGIDDSSRLRLSGQGEPSMDGGPSGDLYVDVFVKEHEFFKREGADLFCEIPILYSQAALGAEIELPSLREKVEVQIPKGTQSGKLLRVKG</sequence>
<keyword evidence="4" id="KW-0862">Zinc</keyword>
<evidence type="ECO:0000256" key="3">
    <source>
        <dbReference type="ARBA" id="ARBA00022771"/>
    </source>
</evidence>
<dbReference type="EMBL" id="UINC01126110">
    <property type="protein sequence ID" value="SVD04383.1"/>
    <property type="molecule type" value="Genomic_DNA"/>
</dbReference>
<dbReference type="GO" id="GO:0042026">
    <property type="term" value="P:protein refolding"/>
    <property type="evidence" value="ECO:0007669"/>
    <property type="project" value="TreeGrafter"/>
</dbReference>
<dbReference type="Pfam" id="PF00684">
    <property type="entry name" value="DnaJ_CXXCXGXG"/>
    <property type="match status" value="1"/>
</dbReference>
<dbReference type="PANTHER" id="PTHR43096">
    <property type="entry name" value="DNAJ HOMOLOG 1, MITOCHONDRIAL-RELATED"/>
    <property type="match status" value="1"/>
</dbReference>
<evidence type="ECO:0000259" key="7">
    <source>
        <dbReference type="PROSITE" id="PS51188"/>
    </source>
</evidence>
<name>A0A382S3F7_9ZZZZ</name>
<dbReference type="NCBIfam" id="NF008035">
    <property type="entry name" value="PRK10767.1"/>
    <property type="match status" value="1"/>
</dbReference>
<dbReference type="InterPro" id="IPR036410">
    <property type="entry name" value="HSP_DnaJ_Cys-rich_dom_sf"/>
</dbReference>
<dbReference type="AlphaFoldDB" id="A0A382S3F7"/>
<dbReference type="PANTHER" id="PTHR43096:SF52">
    <property type="entry name" value="DNAJ HOMOLOG 1, MITOCHONDRIAL-RELATED"/>
    <property type="match status" value="1"/>
</dbReference>
<feature type="domain" description="J" evidence="6">
    <location>
        <begin position="5"/>
        <end position="70"/>
    </location>
</feature>
<evidence type="ECO:0000256" key="5">
    <source>
        <dbReference type="ARBA" id="ARBA00023186"/>
    </source>
</evidence>
<dbReference type="HAMAP" id="MF_01152">
    <property type="entry name" value="DnaJ"/>
    <property type="match status" value="1"/>
</dbReference>
<dbReference type="PROSITE" id="PS50076">
    <property type="entry name" value="DNAJ_2"/>
    <property type="match status" value="1"/>
</dbReference>
<feature type="non-terminal residue" evidence="8">
    <location>
        <position position="315"/>
    </location>
</feature>
<keyword evidence="5" id="KW-0143">Chaperone</keyword>
<dbReference type="SMART" id="SM00271">
    <property type="entry name" value="DnaJ"/>
    <property type="match status" value="1"/>
</dbReference>
<dbReference type="GO" id="GO:0005524">
    <property type="term" value="F:ATP binding"/>
    <property type="evidence" value="ECO:0007669"/>
    <property type="project" value="InterPro"/>
</dbReference>
<dbReference type="Pfam" id="PF00226">
    <property type="entry name" value="DnaJ"/>
    <property type="match status" value="1"/>
</dbReference>
<keyword evidence="1" id="KW-0479">Metal-binding</keyword>
<organism evidence="8">
    <name type="scientific">marine metagenome</name>
    <dbReference type="NCBI Taxonomy" id="408172"/>
    <lineage>
        <taxon>unclassified sequences</taxon>
        <taxon>metagenomes</taxon>
        <taxon>ecological metagenomes</taxon>
    </lineage>
</organism>
<feature type="domain" description="CR-type" evidence="7">
    <location>
        <begin position="139"/>
        <end position="217"/>
    </location>
</feature>
<dbReference type="PROSITE" id="PS51188">
    <property type="entry name" value="ZF_CR"/>
    <property type="match status" value="1"/>
</dbReference>
<evidence type="ECO:0000256" key="4">
    <source>
        <dbReference type="ARBA" id="ARBA00022833"/>
    </source>
</evidence>
<dbReference type="SUPFAM" id="SSF49493">
    <property type="entry name" value="HSP40/DnaJ peptide-binding domain"/>
    <property type="match status" value="2"/>
</dbReference>
<dbReference type="InterPro" id="IPR001623">
    <property type="entry name" value="DnaJ_domain"/>
</dbReference>
<dbReference type="InterPro" id="IPR002939">
    <property type="entry name" value="DnaJ_C"/>
</dbReference>
<dbReference type="FunFam" id="2.10.230.10:FF:000002">
    <property type="entry name" value="Molecular chaperone DnaJ"/>
    <property type="match status" value="1"/>
</dbReference>
<dbReference type="Gene3D" id="1.10.287.110">
    <property type="entry name" value="DnaJ domain"/>
    <property type="match status" value="1"/>
</dbReference>
<dbReference type="GO" id="GO:0008270">
    <property type="term" value="F:zinc ion binding"/>
    <property type="evidence" value="ECO:0007669"/>
    <property type="project" value="UniProtKB-KW"/>
</dbReference>
<evidence type="ECO:0008006" key="9">
    <source>
        <dbReference type="Google" id="ProtNLM"/>
    </source>
</evidence>
<dbReference type="InterPro" id="IPR036869">
    <property type="entry name" value="J_dom_sf"/>
</dbReference>
<dbReference type="FunFam" id="1.10.287.110:FF:000034">
    <property type="entry name" value="Chaperone protein DnaJ"/>
    <property type="match status" value="1"/>
</dbReference>
<dbReference type="GO" id="GO:0031072">
    <property type="term" value="F:heat shock protein binding"/>
    <property type="evidence" value="ECO:0007669"/>
    <property type="project" value="InterPro"/>
</dbReference>
<feature type="non-terminal residue" evidence="8">
    <location>
        <position position="1"/>
    </location>
</feature>
<dbReference type="InterPro" id="IPR012724">
    <property type="entry name" value="DnaJ"/>
</dbReference>
<dbReference type="SUPFAM" id="SSF57938">
    <property type="entry name" value="DnaJ/Hsp40 cysteine-rich domain"/>
    <property type="match status" value="1"/>
</dbReference>
<dbReference type="SUPFAM" id="SSF46565">
    <property type="entry name" value="Chaperone J-domain"/>
    <property type="match status" value="1"/>
</dbReference>
<dbReference type="CDD" id="cd10719">
    <property type="entry name" value="DnaJ_zf"/>
    <property type="match status" value="1"/>
</dbReference>
<dbReference type="CDD" id="cd10747">
    <property type="entry name" value="DnaJ_C"/>
    <property type="match status" value="1"/>
</dbReference>
<dbReference type="Gene3D" id="2.10.230.10">
    <property type="entry name" value="Heat shock protein DnaJ, cysteine-rich domain"/>
    <property type="match status" value="1"/>
</dbReference>
<reference evidence="8" key="1">
    <citation type="submission" date="2018-05" db="EMBL/GenBank/DDBJ databases">
        <authorList>
            <person name="Lanie J.A."/>
            <person name="Ng W.-L."/>
            <person name="Kazmierczak K.M."/>
            <person name="Andrzejewski T.M."/>
            <person name="Davidsen T.M."/>
            <person name="Wayne K.J."/>
            <person name="Tettelin H."/>
            <person name="Glass J.I."/>
            <person name="Rusch D."/>
            <person name="Podicherti R."/>
            <person name="Tsui H.-C.T."/>
            <person name="Winkler M.E."/>
        </authorList>
    </citation>
    <scope>NUCLEOTIDE SEQUENCE</scope>
</reference>
<keyword evidence="2" id="KW-0677">Repeat</keyword>
<dbReference type="PROSITE" id="PS00636">
    <property type="entry name" value="DNAJ_1"/>
    <property type="match status" value="1"/>
</dbReference>
<dbReference type="CDD" id="cd06257">
    <property type="entry name" value="DnaJ"/>
    <property type="match status" value="1"/>
</dbReference>
<protein>
    <recommendedName>
        <fullName evidence="9">J domain-containing protein</fullName>
    </recommendedName>
</protein>
<dbReference type="InterPro" id="IPR018253">
    <property type="entry name" value="DnaJ_domain_CS"/>
</dbReference>
<evidence type="ECO:0000256" key="2">
    <source>
        <dbReference type="ARBA" id="ARBA00022737"/>
    </source>
</evidence>
<dbReference type="InterPro" id="IPR008971">
    <property type="entry name" value="HSP40/DnaJ_pept-bd"/>
</dbReference>
<proteinExistence type="inferred from homology"/>
<evidence type="ECO:0000259" key="6">
    <source>
        <dbReference type="PROSITE" id="PS50076"/>
    </source>
</evidence>
<evidence type="ECO:0000256" key="1">
    <source>
        <dbReference type="ARBA" id="ARBA00022723"/>
    </source>
</evidence>
<keyword evidence="3" id="KW-0863">Zinc-finger</keyword>
<dbReference type="InterPro" id="IPR001305">
    <property type="entry name" value="HSP_DnaJ_Cys-rich_dom"/>
</dbReference>
<gene>
    <name evidence="8" type="ORF">METZ01_LOCUS357237</name>
</gene>
<dbReference type="GO" id="GO:0009408">
    <property type="term" value="P:response to heat"/>
    <property type="evidence" value="ECO:0007669"/>
    <property type="project" value="InterPro"/>
</dbReference>
<accession>A0A382S3F7</accession>
<evidence type="ECO:0000313" key="8">
    <source>
        <dbReference type="EMBL" id="SVD04383.1"/>
    </source>
</evidence>
<dbReference type="GO" id="GO:0005737">
    <property type="term" value="C:cytoplasm"/>
    <property type="evidence" value="ECO:0007669"/>
    <property type="project" value="TreeGrafter"/>
</dbReference>
<dbReference type="Gene3D" id="2.60.260.20">
    <property type="entry name" value="Urease metallochaperone UreE, N-terminal domain"/>
    <property type="match status" value="2"/>
</dbReference>
<dbReference type="PRINTS" id="PR00625">
    <property type="entry name" value="JDOMAIN"/>
</dbReference>